<feature type="domain" description="DNA-directed DNA polymerase family B multifunctional" evidence="14">
    <location>
        <begin position="806"/>
        <end position="1299"/>
    </location>
</feature>
<feature type="region of interest" description="Disordered" evidence="13">
    <location>
        <begin position="178"/>
        <end position="210"/>
    </location>
</feature>
<evidence type="ECO:0000259" key="14">
    <source>
        <dbReference type="Pfam" id="PF00136"/>
    </source>
</evidence>
<dbReference type="Gene3D" id="1.10.132.60">
    <property type="entry name" value="DNA polymerase family B, C-terminal domain"/>
    <property type="match status" value="1"/>
</dbReference>
<evidence type="ECO:0000256" key="6">
    <source>
        <dbReference type="ARBA" id="ARBA00022723"/>
    </source>
</evidence>
<evidence type="ECO:0000259" key="15">
    <source>
        <dbReference type="Pfam" id="PF03104"/>
    </source>
</evidence>
<evidence type="ECO:0000256" key="12">
    <source>
        <dbReference type="RuleBase" id="RU000442"/>
    </source>
</evidence>
<proteinExistence type="inferred from homology"/>
<evidence type="ECO:0000256" key="11">
    <source>
        <dbReference type="ARBA" id="ARBA00023242"/>
    </source>
</evidence>
<dbReference type="Gene3D" id="1.10.287.690">
    <property type="entry name" value="Helix hairpin bin"/>
    <property type="match status" value="1"/>
</dbReference>
<dbReference type="InterPro" id="IPR017964">
    <property type="entry name" value="DNA-dir_DNA_pol_B_CS"/>
</dbReference>
<feature type="compositionally biased region" description="Basic and acidic residues" evidence="13">
    <location>
        <begin position="193"/>
        <end position="202"/>
    </location>
</feature>
<dbReference type="OrthoDB" id="6755010at2759"/>
<keyword evidence="7" id="KW-0863">Zinc-finger</keyword>
<dbReference type="EMBL" id="GG683573">
    <property type="protein sequence ID" value="EER02003.1"/>
    <property type="molecule type" value="Genomic_DNA"/>
</dbReference>
<dbReference type="InterPro" id="IPR023211">
    <property type="entry name" value="DNA_pol_palm_dom_sf"/>
</dbReference>
<feature type="domain" description="DNA-directed DNA polymerase family B exonuclease" evidence="15">
    <location>
        <begin position="487"/>
        <end position="740"/>
    </location>
</feature>
<keyword evidence="3 12" id="KW-0808">Transferase</keyword>
<accession>C5LMW2</accession>
<comment type="similarity">
    <text evidence="2 12">Belongs to the DNA polymerase type-B family.</text>
</comment>
<organism evidence="19">
    <name type="scientific">Perkinsus marinus (strain ATCC 50983 / TXsc)</name>
    <dbReference type="NCBI Taxonomy" id="423536"/>
    <lineage>
        <taxon>Eukaryota</taxon>
        <taxon>Sar</taxon>
        <taxon>Alveolata</taxon>
        <taxon>Perkinsozoa</taxon>
        <taxon>Perkinsea</taxon>
        <taxon>Perkinsida</taxon>
        <taxon>Perkinsidae</taxon>
        <taxon>Perkinsus</taxon>
    </lineage>
</organism>
<dbReference type="GeneID" id="9054631"/>
<dbReference type="Proteomes" id="UP000007800">
    <property type="component" value="Unassembled WGS sequence"/>
</dbReference>
<comment type="subcellular location">
    <subcellularLocation>
        <location evidence="1">Nucleus</location>
    </subcellularLocation>
</comment>
<feature type="domain" description="Zinc finger DNA-directed DNA polymerase family B alpha" evidence="16">
    <location>
        <begin position="1352"/>
        <end position="1434"/>
    </location>
</feature>
<keyword evidence="5 12" id="KW-0235">DNA replication</keyword>
<dbReference type="PRINTS" id="PR00106">
    <property type="entry name" value="DNAPOLB"/>
</dbReference>
<gene>
    <name evidence="18" type="ORF">Pmar_PMAR007699</name>
</gene>
<keyword evidence="4 12" id="KW-0548">Nucleotidyltransferase</keyword>
<keyword evidence="10 12" id="KW-0238">DNA-binding</keyword>
<dbReference type="SUPFAM" id="SSF56672">
    <property type="entry name" value="DNA/RNA polymerases"/>
    <property type="match status" value="1"/>
</dbReference>
<reference evidence="18 19" key="1">
    <citation type="submission" date="2008-07" db="EMBL/GenBank/DDBJ databases">
        <authorList>
            <person name="El-Sayed N."/>
            <person name="Caler E."/>
            <person name="Inman J."/>
            <person name="Amedeo P."/>
            <person name="Hass B."/>
            <person name="Wortman J."/>
        </authorList>
    </citation>
    <scope>NUCLEOTIDE SEQUENCE [LARGE SCALE GENOMIC DNA]</scope>
    <source>
        <strain evidence="19">ATCC 50983 / TXsc</strain>
    </source>
</reference>
<dbReference type="FunCoup" id="C5LMW2">
    <property type="interactions" value="350"/>
</dbReference>
<feature type="compositionally biased region" description="Basic and acidic residues" evidence="13">
    <location>
        <begin position="100"/>
        <end position="127"/>
    </location>
</feature>
<dbReference type="GO" id="GO:0003682">
    <property type="term" value="F:chromatin binding"/>
    <property type="evidence" value="ECO:0007669"/>
    <property type="project" value="TreeGrafter"/>
</dbReference>
<dbReference type="InParanoid" id="C5LMW2"/>
<name>C5LMW2_PERM5</name>
<dbReference type="GO" id="GO:0003688">
    <property type="term" value="F:DNA replication origin binding"/>
    <property type="evidence" value="ECO:0007669"/>
    <property type="project" value="TreeGrafter"/>
</dbReference>
<evidence type="ECO:0000256" key="1">
    <source>
        <dbReference type="ARBA" id="ARBA00004123"/>
    </source>
</evidence>
<evidence type="ECO:0000256" key="3">
    <source>
        <dbReference type="ARBA" id="ARBA00022679"/>
    </source>
</evidence>
<dbReference type="Gene3D" id="2.40.50.730">
    <property type="match status" value="1"/>
</dbReference>
<comment type="catalytic activity">
    <reaction evidence="12">
        <text>DNA(n) + a 2'-deoxyribonucleoside 5'-triphosphate = DNA(n+1) + diphosphate</text>
        <dbReference type="Rhea" id="RHEA:22508"/>
        <dbReference type="Rhea" id="RHEA-COMP:17339"/>
        <dbReference type="Rhea" id="RHEA-COMP:17340"/>
        <dbReference type="ChEBI" id="CHEBI:33019"/>
        <dbReference type="ChEBI" id="CHEBI:61560"/>
        <dbReference type="ChEBI" id="CHEBI:173112"/>
        <dbReference type="EC" id="2.7.7.7"/>
    </reaction>
</comment>
<dbReference type="InterPro" id="IPR043502">
    <property type="entry name" value="DNA/RNA_pol_sf"/>
</dbReference>
<keyword evidence="6" id="KW-0479">Metal-binding</keyword>
<dbReference type="Gene3D" id="1.10.3200.20">
    <property type="entry name" value="DNA Polymerase alpha, zinc finger"/>
    <property type="match status" value="1"/>
</dbReference>
<dbReference type="InterPro" id="IPR024647">
    <property type="entry name" value="DNA_pol_a_cat_su_N"/>
</dbReference>
<dbReference type="InterPro" id="IPR012337">
    <property type="entry name" value="RNaseH-like_sf"/>
</dbReference>
<dbReference type="Gene3D" id="3.30.420.10">
    <property type="entry name" value="Ribonuclease H-like superfamily/Ribonuclease H"/>
    <property type="match status" value="1"/>
</dbReference>
<dbReference type="SMART" id="SM00486">
    <property type="entry name" value="POLBc"/>
    <property type="match status" value="1"/>
</dbReference>
<feature type="compositionally biased region" description="Basic and acidic residues" evidence="13">
    <location>
        <begin position="1237"/>
        <end position="1247"/>
    </location>
</feature>
<keyword evidence="11" id="KW-0539">Nucleus</keyword>
<dbReference type="Gene3D" id="3.90.1600.10">
    <property type="entry name" value="Palm domain of DNA polymerase"/>
    <property type="match status" value="1"/>
</dbReference>
<dbReference type="Pfam" id="PF00136">
    <property type="entry name" value="DNA_pol_B"/>
    <property type="match status" value="1"/>
</dbReference>
<dbReference type="InterPro" id="IPR038256">
    <property type="entry name" value="Pol_alpha_znc_sf"/>
</dbReference>
<dbReference type="NCBIfam" id="TIGR00592">
    <property type="entry name" value="pol2"/>
    <property type="match status" value="1"/>
</dbReference>
<evidence type="ECO:0000256" key="8">
    <source>
        <dbReference type="ARBA" id="ARBA00022833"/>
    </source>
</evidence>
<dbReference type="PANTHER" id="PTHR45861">
    <property type="entry name" value="DNA POLYMERASE ALPHA CATALYTIC SUBUNIT"/>
    <property type="match status" value="1"/>
</dbReference>
<evidence type="ECO:0000256" key="4">
    <source>
        <dbReference type="ARBA" id="ARBA00022695"/>
    </source>
</evidence>
<evidence type="ECO:0000259" key="16">
    <source>
        <dbReference type="Pfam" id="PF08996"/>
    </source>
</evidence>
<feature type="region of interest" description="Disordered" evidence="13">
    <location>
        <begin position="224"/>
        <end position="297"/>
    </location>
</feature>
<feature type="compositionally biased region" description="Basic and acidic residues" evidence="13">
    <location>
        <begin position="282"/>
        <end position="295"/>
    </location>
</feature>
<dbReference type="Pfam" id="PF12254">
    <property type="entry name" value="DNA_pol_alpha_N"/>
    <property type="match status" value="1"/>
</dbReference>
<dbReference type="OMA" id="MTKMNVG"/>
<evidence type="ECO:0000256" key="7">
    <source>
        <dbReference type="ARBA" id="ARBA00022771"/>
    </source>
</evidence>
<evidence type="ECO:0000259" key="17">
    <source>
        <dbReference type="Pfam" id="PF12254"/>
    </source>
</evidence>
<dbReference type="GO" id="GO:0005658">
    <property type="term" value="C:alpha DNA polymerase:primase complex"/>
    <property type="evidence" value="ECO:0007669"/>
    <property type="project" value="TreeGrafter"/>
</dbReference>
<feature type="region of interest" description="Disordered" evidence="13">
    <location>
        <begin position="312"/>
        <end position="332"/>
    </location>
</feature>
<evidence type="ECO:0000256" key="5">
    <source>
        <dbReference type="ARBA" id="ARBA00022705"/>
    </source>
</evidence>
<dbReference type="PROSITE" id="PS00116">
    <property type="entry name" value="DNA_POLYMERASE_B"/>
    <property type="match status" value="1"/>
</dbReference>
<evidence type="ECO:0000256" key="13">
    <source>
        <dbReference type="SAM" id="MobiDB-lite"/>
    </source>
</evidence>
<dbReference type="InterPro" id="IPR042087">
    <property type="entry name" value="DNA_pol_B_thumb"/>
</dbReference>
<dbReference type="GO" id="GO:0000166">
    <property type="term" value="F:nucleotide binding"/>
    <property type="evidence" value="ECO:0007669"/>
    <property type="project" value="InterPro"/>
</dbReference>
<protein>
    <recommendedName>
        <fullName evidence="12">DNA polymerase</fullName>
        <ecNumber evidence="12">2.7.7.7</ecNumber>
    </recommendedName>
</protein>
<keyword evidence="8" id="KW-0862">Zinc</keyword>
<dbReference type="InterPro" id="IPR006133">
    <property type="entry name" value="DNA-dir_DNA_pol_B_exonuc"/>
</dbReference>
<sequence>MPSKKDALKQLRELRAGGGKRSQQYEVKESGRIVEEVDEDEYRKLCKARRNDNFVVDDQGGDGGGYIDDGQELWDEEEYDSDLERLNDEEEMGGSKNARKMLERARRQRKAEQEAAARRMQEREKGQRGIAQFFKDAPRNKPASRPKEGEDSAPVDTAAVEDMLEGFEDELLAMEQGEGVGVRPARVPSNRKRPVEECRVTEDSSAVKAEDEEVVVENNDCMVDDLVGPTPKSVTKRRRTSVDEGSTSVEVASNMKENDGPVTRAVAKKEDPASPGAPKPKVTREGGVKCSDDTPQKVVDFGDSWLITDEADETPSKASSPSPQGSSPAEDHGLDAVKEEEDGSLMMYLLDVYEDVLPNKTPALYLFGKTRRRDGKASSGRAEYESCCVVVTNIMRNCFFLPREQSEDEAECKAACYSVMQEFESMRKKSGGVLAAVNRYKCKFVWRNYCFDQVHGIPHGRLGFLKVVYSSNCPALPSGLEGKSFSHVFGTNTSLTELFLIKRRIMGPCWIQISSGSFNPSTTLNKLSWCAREVMVETGTKGISVVAADSTPPPPPLSIMSLSIKTNTMKASKAPTGKGRSTAAAAAATAQHEVAVVAYYHNPTLDVDEASEECLRRGGCSLRDVCYSWFVCWIVLMQNVVVESSERALLSHLAAMVTRADPDIILGHNIFGFGLDILVQRMQHHKLPAWHKFSRLKRDGRGNAGGGSLWLGRSLTAGRLVCDTYLSAREYMRLTTYDLGSLSMKLLKTARAPVSLDSLVKFYEDPRALSALAEHTLTDAVLQLRVGWALQVLSLTRQLTNLAGNLWSHSLQNKRAERNEILLVHEFHRKKFIVPDKERPGDRKSHQVDVFDENGDTKAATAGPRRKKAAYAGGLVLEPKAGLYDKLVLLLDFNSLYPSIIREYNICFTTVERLDAHDSALEENAGAIPELPKRAPGEGDAILPQVITRLVESRKDVKKLLKTCSNPKTGNQLDIRQKALKLTANSMYGCLGFSNSRFYAKPIAALITRTGRETLQATVDIVENQLRLDVVYGDTDSIFVHTGTEAFDQAMRIGAQIMAEINKRYKKLELDVDGVFKRLLLLKKKKYAGVKVIDWAQGIAEKEYKGLDLVRRDWCPLSKKMGDEVLRCLLGLRAESPTPASSDNGLADVDRSAQEAEHVVEWLHDYVKSISLKMDNDEIPLEDYVITKALTKMPADYPDAKSQAHVMVAKSMMESGHVIRPGNEIPYVITRPVESATKADADGDPDTKPAALGNDSQSVAARARSPDEVRKLGSSVIQIDTQWYKSHQIHPPLVRLCAPVSGTDAAHLAECLGLDPSKFASIGMSNNNTGDGDDIETVMASLSQNIDTDTKYSDARKFLAGTARQYKCHKCKTVCHIADAIKQKECVKCSAEISSALIRNLLTLILRKVTREAGLGWVRCDDEGCGRVTRQLPLGTPH</sequence>
<dbReference type="Pfam" id="PF08996">
    <property type="entry name" value="zf-DNA_Pol"/>
    <property type="match status" value="1"/>
</dbReference>
<dbReference type="InterPro" id="IPR006172">
    <property type="entry name" value="DNA-dir_DNA_pol_B"/>
</dbReference>
<feature type="region of interest" description="Disordered" evidence="13">
    <location>
        <begin position="54"/>
        <end position="160"/>
    </location>
</feature>
<feature type="domain" description="DNA polymerase alpha catalytic subunit N-terminal" evidence="17">
    <location>
        <begin position="8"/>
        <end position="75"/>
    </location>
</feature>
<dbReference type="InterPro" id="IPR015088">
    <property type="entry name" value="Znf_DNA-dir_DNA_pol_B_alpha"/>
</dbReference>
<feature type="compositionally biased region" description="Low complexity" evidence="13">
    <location>
        <begin position="316"/>
        <end position="328"/>
    </location>
</feature>
<evidence type="ECO:0000256" key="9">
    <source>
        <dbReference type="ARBA" id="ARBA00022932"/>
    </source>
</evidence>
<dbReference type="Pfam" id="PF03104">
    <property type="entry name" value="DNA_pol_B_exo1"/>
    <property type="match status" value="1"/>
</dbReference>
<evidence type="ECO:0000313" key="19">
    <source>
        <dbReference type="Proteomes" id="UP000007800"/>
    </source>
</evidence>
<dbReference type="Gene3D" id="3.30.70.2820">
    <property type="match status" value="1"/>
</dbReference>
<dbReference type="EC" id="2.7.7.7" evidence="12"/>
<dbReference type="GO" id="GO:1902975">
    <property type="term" value="P:mitotic DNA replication initiation"/>
    <property type="evidence" value="ECO:0007669"/>
    <property type="project" value="InterPro"/>
</dbReference>
<dbReference type="GO" id="GO:0006273">
    <property type="term" value="P:lagging strand elongation"/>
    <property type="evidence" value="ECO:0007669"/>
    <property type="project" value="TreeGrafter"/>
</dbReference>
<dbReference type="RefSeq" id="XP_002769285.1">
    <property type="nucleotide sequence ID" value="XM_002769239.1"/>
</dbReference>
<dbReference type="InterPro" id="IPR006134">
    <property type="entry name" value="DNA-dir_DNA_pol_B_multi_dom"/>
</dbReference>
<dbReference type="GO" id="GO:0008270">
    <property type="term" value="F:zinc ion binding"/>
    <property type="evidence" value="ECO:0007669"/>
    <property type="project" value="UniProtKB-KW"/>
</dbReference>
<dbReference type="GO" id="GO:0003697">
    <property type="term" value="F:single-stranded DNA binding"/>
    <property type="evidence" value="ECO:0007669"/>
    <property type="project" value="TreeGrafter"/>
</dbReference>
<dbReference type="InterPro" id="IPR036397">
    <property type="entry name" value="RNaseH_sf"/>
</dbReference>
<dbReference type="CDD" id="cd05776">
    <property type="entry name" value="DNA_polB_alpha_exo"/>
    <property type="match status" value="1"/>
</dbReference>
<evidence type="ECO:0000313" key="18">
    <source>
        <dbReference type="EMBL" id="EER02003.1"/>
    </source>
</evidence>
<evidence type="ECO:0000256" key="10">
    <source>
        <dbReference type="ARBA" id="ARBA00023125"/>
    </source>
</evidence>
<keyword evidence="19" id="KW-1185">Reference proteome</keyword>
<feature type="region of interest" description="Disordered" evidence="13">
    <location>
        <begin position="1236"/>
        <end position="1267"/>
    </location>
</feature>
<keyword evidence="9 12" id="KW-0239">DNA-directed DNA polymerase</keyword>
<dbReference type="CDD" id="cd05532">
    <property type="entry name" value="POLBc_alpha"/>
    <property type="match status" value="1"/>
</dbReference>
<evidence type="ECO:0000256" key="2">
    <source>
        <dbReference type="ARBA" id="ARBA00005755"/>
    </source>
</evidence>
<dbReference type="GO" id="GO:0003887">
    <property type="term" value="F:DNA-directed DNA polymerase activity"/>
    <property type="evidence" value="ECO:0007669"/>
    <property type="project" value="UniProtKB-KW"/>
</dbReference>
<dbReference type="PANTHER" id="PTHR45861:SF1">
    <property type="entry name" value="DNA POLYMERASE ALPHA CATALYTIC SUBUNIT"/>
    <property type="match status" value="1"/>
</dbReference>
<dbReference type="SUPFAM" id="SSF53098">
    <property type="entry name" value="Ribonuclease H-like"/>
    <property type="match status" value="1"/>
</dbReference>
<dbReference type="InterPro" id="IPR045846">
    <property type="entry name" value="POLBc_alpha"/>
</dbReference>
<dbReference type="GO" id="GO:0006272">
    <property type="term" value="P:leading strand elongation"/>
    <property type="evidence" value="ECO:0007669"/>
    <property type="project" value="TreeGrafter"/>
</dbReference>
<feature type="compositionally biased region" description="Acidic residues" evidence="13">
    <location>
        <begin position="69"/>
        <end position="92"/>
    </location>
</feature>